<feature type="domain" description="Glycosyl transferase family 1" evidence="3">
    <location>
        <begin position="202"/>
        <end position="362"/>
    </location>
</feature>
<evidence type="ECO:0000313" key="5">
    <source>
        <dbReference type="EMBL" id="NMK98552.1"/>
    </source>
</evidence>
<keyword evidence="6" id="KW-1185">Reference proteome</keyword>
<dbReference type="RefSeq" id="WP_023351235.1">
    <property type="nucleotide sequence ID" value="NZ_CBCPJN010000002.1"/>
</dbReference>
<reference evidence="6 7" key="1">
    <citation type="submission" date="2020-04" db="EMBL/GenBank/DDBJ databases">
        <title>The Epidemiology and Molecular Characteristics of Linezolid-Resistant Staphylococcus capitis in Huashan Hospital, Shanghai.</title>
        <authorList>
            <person name="Ding L."/>
            <person name="Li P."/>
            <person name="Yang Y."/>
            <person name="Lin D."/>
            <person name="Xu X."/>
        </authorList>
    </citation>
    <scope>NUCLEOTIDE SEQUENCE [LARGE SCALE GENOMIC DNA]</scope>
    <source>
        <strain evidence="5 7">12-86</strain>
        <strain evidence="4 6">17-84</strain>
    </source>
</reference>
<evidence type="ECO:0000256" key="2">
    <source>
        <dbReference type="ARBA" id="ARBA00022679"/>
    </source>
</evidence>
<evidence type="ECO:0000259" key="3">
    <source>
        <dbReference type="Pfam" id="PF00534"/>
    </source>
</evidence>
<dbReference type="Pfam" id="PF00534">
    <property type="entry name" value="Glycos_transf_1"/>
    <property type="match status" value="1"/>
</dbReference>
<organism evidence="5 7">
    <name type="scientific">Staphylococcus capitis</name>
    <dbReference type="NCBI Taxonomy" id="29388"/>
    <lineage>
        <taxon>Bacteria</taxon>
        <taxon>Bacillati</taxon>
        <taxon>Bacillota</taxon>
        <taxon>Bacilli</taxon>
        <taxon>Bacillales</taxon>
        <taxon>Staphylococcaceae</taxon>
        <taxon>Staphylococcus</taxon>
    </lineage>
</organism>
<keyword evidence="2 5" id="KW-0808">Transferase</keyword>
<dbReference type="CDD" id="cd03820">
    <property type="entry name" value="GT4_AmsD-like"/>
    <property type="match status" value="1"/>
</dbReference>
<name>A0A7X9WGQ7_STACP</name>
<evidence type="ECO:0000313" key="6">
    <source>
        <dbReference type="Proteomes" id="UP000538955"/>
    </source>
</evidence>
<evidence type="ECO:0000313" key="7">
    <source>
        <dbReference type="Proteomes" id="UP000550736"/>
    </source>
</evidence>
<dbReference type="PANTHER" id="PTHR12526">
    <property type="entry name" value="GLYCOSYLTRANSFERASE"/>
    <property type="match status" value="1"/>
</dbReference>
<dbReference type="GO" id="GO:0016757">
    <property type="term" value="F:glycosyltransferase activity"/>
    <property type="evidence" value="ECO:0007669"/>
    <property type="project" value="UniProtKB-KW"/>
</dbReference>
<evidence type="ECO:0000313" key="4">
    <source>
        <dbReference type="EMBL" id="NMK55222.1"/>
    </source>
</evidence>
<dbReference type="InterPro" id="IPR001296">
    <property type="entry name" value="Glyco_trans_1"/>
</dbReference>
<gene>
    <name evidence="5" type="ORF">HHM13_10815</name>
    <name evidence="4" type="ORF">HHM24_10885</name>
</gene>
<accession>A0A7X9WGQ7</accession>
<protein>
    <submittedName>
        <fullName evidence="5">Glycosyltransferase family 4 protein</fullName>
    </submittedName>
</protein>
<dbReference type="SUPFAM" id="SSF53756">
    <property type="entry name" value="UDP-Glycosyltransferase/glycogen phosphorylase"/>
    <property type="match status" value="1"/>
</dbReference>
<dbReference type="AlphaFoldDB" id="A0A7X9WGQ7"/>
<comment type="caution">
    <text evidence="5">The sequence shown here is derived from an EMBL/GenBank/DDBJ whole genome shotgun (WGS) entry which is preliminary data.</text>
</comment>
<dbReference type="Gene3D" id="3.40.50.2000">
    <property type="entry name" value="Glycogen Phosphorylase B"/>
    <property type="match status" value="2"/>
</dbReference>
<dbReference type="Proteomes" id="UP000550736">
    <property type="component" value="Unassembled WGS sequence"/>
</dbReference>
<evidence type="ECO:0000256" key="1">
    <source>
        <dbReference type="ARBA" id="ARBA00022676"/>
    </source>
</evidence>
<sequence>MKSFTFFMHNIYAMGGTVKSISQLANTLSQKGHSVTIISVFRGAQSPYFKLNKDINIKVLVDYRFKAKNFKAIVANRVKSYTPLLKPQKISQHEPGLNQFSSYVEKKMIKAIKNVSSDVLIGTRASFNILISKYAKTHITKIGMEHMNFDAHPEQYQREIIAAYRNLNKVTTLTESDQKKYQSRLKTPVYVVPNMVTEKKIAAPKKNIILAAGRLEYEKGFDLLLESVRLIQDYLRSLNYEVHLYGDGKEQHQLQEFIDQYNLSDIIQINASTQELNSKLAQSKIVVVPSRNEGFGMIILEAMLQDNIVISFKGNVGPEAIIKNGHNGYLVEYENVSQLAKQIDLTTHNYHELDHIIQNSKETLKLYHPDSVYENFMNMFK</sequence>
<dbReference type="Proteomes" id="UP000538955">
    <property type="component" value="Unassembled WGS sequence"/>
</dbReference>
<dbReference type="EMBL" id="JABBMI010000080">
    <property type="protein sequence ID" value="NMK55222.1"/>
    <property type="molecule type" value="Genomic_DNA"/>
</dbReference>
<proteinExistence type="predicted"/>
<dbReference type="EMBL" id="JABBLX010000044">
    <property type="protein sequence ID" value="NMK98552.1"/>
    <property type="molecule type" value="Genomic_DNA"/>
</dbReference>
<keyword evidence="1" id="KW-0328">Glycosyltransferase</keyword>
<dbReference type="PANTHER" id="PTHR12526:SF629">
    <property type="entry name" value="TEICHURONIC ACID BIOSYNTHESIS GLYCOSYLTRANSFERASE TUAH-RELATED"/>
    <property type="match status" value="1"/>
</dbReference>